<protein>
    <submittedName>
        <fullName evidence="2">Uncharacterized protein</fullName>
    </submittedName>
</protein>
<accession>A0A367ISA8</accession>
<name>A0A367ISA8_RHIST</name>
<dbReference type="OrthoDB" id="2278929at2759"/>
<gene>
    <name evidence="2" type="ORF">CU098_000391</name>
</gene>
<evidence type="ECO:0000313" key="2">
    <source>
        <dbReference type="EMBL" id="RCH80553.1"/>
    </source>
</evidence>
<comment type="caution">
    <text evidence="2">The sequence shown here is derived from an EMBL/GenBank/DDBJ whole genome shotgun (WGS) entry which is preliminary data.</text>
</comment>
<feature type="non-terminal residue" evidence="2">
    <location>
        <position position="1"/>
    </location>
</feature>
<keyword evidence="3" id="KW-1185">Reference proteome</keyword>
<evidence type="ECO:0000313" key="3">
    <source>
        <dbReference type="Proteomes" id="UP000253551"/>
    </source>
</evidence>
<dbReference type="AlphaFoldDB" id="A0A367ISA8"/>
<sequence>YPSYVASPTLDIYIYFIRNYQNILVKKITNINTSKGTVPVLVDNSWRLDSSAHTYNTMIYILPSELDPDKELENRFSSDYPPPVYNRVEQLALVPILTSLSITSTSQSLSSFTTTVSSTLSNSRPISISTPSPTSSDTLNSTASSSMFPEDRPPVLQTLPIESLPRPQSNASMSEPPFTSTDAILIADTFRQQDEEEKRRQLSEELLKKELEAEGTLMKKVGSKRAHLTIS</sequence>
<feature type="region of interest" description="Disordered" evidence="1">
    <location>
        <begin position="119"/>
        <end position="154"/>
    </location>
</feature>
<evidence type="ECO:0000256" key="1">
    <source>
        <dbReference type="SAM" id="MobiDB-lite"/>
    </source>
</evidence>
<organism evidence="2 3">
    <name type="scientific">Rhizopus stolonifer</name>
    <name type="common">Rhizopus nigricans</name>
    <dbReference type="NCBI Taxonomy" id="4846"/>
    <lineage>
        <taxon>Eukaryota</taxon>
        <taxon>Fungi</taxon>
        <taxon>Fungi incertae sedis</taxon>
        <taxon>Mucoromycota</taxon>
        <taxon>Mucoromycotina</taxon>
        <taxon>Mucoromycetes</taxon>
        <taxon>Mucorales</taxon>
        <taxon>Mucorineae</taxon>
        <taxon>Rhizopodaceae</taxon>
        <taxon>Rhizopus</taxon>
    </lineage>
</organism>
<proteinExistence type="predicted"/>
<dbReference type="Proteomes" id="UP000253551">
    <property type="component" value="Unassembled WGS sequence"/>
</dbReference>
<dbReference type="EMBL" id="PJQM01005936">
    <property type="protein sequence ID" value="RCH80553.1"/>
    <property type="molecule type" value="Genomic_DNA"/>
</dbReference>
<reference evidence="2 3" key="1">
    <citation type="journal article" date="2018" name="G3 (Bethesda)">
        <title>Phylogenetic and Phylogenomic Definition of Rhizopus Species.</title>
        <authorList>
            <person name="Gryganskyi A.P."/>
            <person name="Golan J."/>
            <person name="Dolatabadi S."/>
            <person name="Mondo S."/>
            <person name="Robb S."/>
            <person name="Idnurm A."/>
            <person name="Muszewska A."/>
            <person name="Steczkiewicz K."/>
            <person name="Masonjones S."/>
            <person name="Liao H.L."/>
            <person name="Gajdeczka M.T."/>
            <person name="Anike F."/>
            <person name="Vuek A."/>
            <person name="Anishchenko I.M."/>
            <person name="Voigt K."/>
            <person name="de Hoog G.S."/>
            <person name="Smith M.E."/>
            <person name="Heitman J."/>
            <person name="Vilgalys R."/>
            <person name="Stajich J.E."/>
        </authorList>
    </citation>
    <scope>NUCLEOTIDE SEQUENCE [LARGE SCALE GENOMIC DNA]</scope>
    <source>
        <strain evidence="2 3">LSU 92-RS-03</strain>
    </source>
</reference>
<feature type="compositionally biased region" description="Low complexity" evidence="1">
    <location>
        <begin position="119"/>
        <end position="146"/>
    </location>
</feature>
<dbReference type="STRING" id="4846.A0A367ISA8"/>